<feature type="region of interest" description="Disordered" evidence="1">
    <location>
        <begin position="1"/>
        <end position="34"/>
    </location>
</feature>
<evidence type="ECO:0000313" key="3">
    <source>
        <dbReference type="Proteomes" id="UP000323000"/>
    </source>
</evidence>
<protein>
    <submittedName>
        <fullName evidence="2">Uncharacterized protein</fullName>
    </submittedName>
</protein>
<name>A0A5C7HAX0_9ROSI</name>
<comment type="caution">
    <text evidence="2">The sequence shown here is derived from an EMBL/GenBank/DDBJ whole genome shotgun (WGS) entry which is preliminary data.</text>
</comment>
<feature type="compositionally biased region" description="Basic and acidic residues" evidence="1">
    <location>
        <begin position="13"/>
        <end position="25"/>
    </location>
</feature>
<reference evidence="3" key="1">
    <citation type="journal article" date="2019" name="Gigascience">
        <title>De novo genome assembly of the endangered Acer yangbiense, a plant species with extremely small populations endemic to Yunnan Province, China.</title>
        <authorList>
            <person name="Yang J."/>
            <person name="Wariss H.M."/>
            <person name="Tao L."/>
            <person name="Zhang R."/>
            <person name="Yun Q."/>
            <person name="Hollingsworth P."/>
            <person name="Dao Z."/>
            <person name="Luo G."/>
            <person name="Guo H."/>
            <person name="Ma Y."/>
            <person name="Sun W."/>
        </authorList>
    </citation>
    <scope>NUCLEOTIDE SEQUENCE [LARGE SCALE GENOMIC DNA]</scope>
    <source>
        <strain evidence="3">cv. Malutang</strain>
    </source>
</reference>
<evidence type="ECO:0000313" key="2">
    <source>
        <dbReference type="EMBL" id="TXG54104.1"/>
    </source>
</evidence>
<proteinExistence type="predicted"/>
<accession>A0A5C7HAX0</accession>
<dbReference type="EMBL" id="VAHF01000009">
    <property type="protein sequence ID" value="TXG54104.1"/>
    <property type="molecule type" value="Genomic_DNA"/>
</dbReference>
<gene>
    <name evidence="2" type="ORF">EZV62_019360</name>
</gene>
<dbReference type="Proteomes" id="UP000323000">
    <property type="component" value="Chromosome 9"/>
</dbReference>
<keyword evidence="3" id="KW-1185">Reference proteome</keyword>
<evidence type="ECO:0000256" key="1">
    <source>
        <dbReference type="SAM" id="MobiDB-lite"/>
    </source>
</evidence>
<organism evidence="2 3">
    <name type="scientific">Acer yangbiense</name>
    <dbReference type="NCBI Taxonomy" id="1000413"/>
    <lineage>
        <taxon>Eukaryota</taxon>
        <taxon>Viridiplantae</taxon>
        <taxon>Streptophyta</taxon>
        <taxon>Embryophyta</taxon>
        <taxon>Tracheophyta</taxon>
        <taxon>Spermatophyta</taxon>
        <taxon>Magnoliopsida</taxon>
        <taxon>eudicotyledons</taxon>
        <taxon>Gunneridae</taxon>
        <taxon>Pentapetalae</taxon>
        <taxon>rosids</taxon>
        <taxon>malvids</taxon>
        <taxon>Sapindales</taxon>
        <taxon>Sapindaceae</taxon>
        <taxon>Hippocastanoideae</taxon>
        <taxon>Acereae</taxon>
        <taxon>Acer</taxon>
    </lineage>
</organism>
<feature type="compositionally biased region" description="Polar residues" evidence="1">
    <location>
        <begin position="1"/>
        <end position="12"/>
    </location>
</feature>
<dbReference type="OrthoDB" id="4955136at2759"/>
<feature type="region of interest" description="Disordered" evidence="1">
    <location>
        <begin position="192"/>
        <end position="215"/>
    </location>
</feature>
<sequence>MSYLQVNSTQGNVREENQNRAKADWNDQDSEENPDAFKFRLKGLKHDDQLEILFKDVAATGDGAWAPSSGFVPIDDGPTREGLRDMFHVYDQEENSNINIDDSEGLDNINVDLDALAIRTPTQDNGKKRKKKIPTTKVGAAVKLSKQLDRIWKILQQMPKFPFNKQVKIVIASMVFDNFIRLHAKNDEEFKPYDDDEELLPPNEEEKSEEQVSRFGPNIGALDKLEMDKKRDRIAVLLTQQ</sequence>
<dbReference type="AlphaFoldDB" id="A0A5C7HAX0"/>